<feature type="transmembrane region" description="Helical" evidence="1">
    <location>
        <begin position="6"/>
        <end position="39"/>
    </location>
</feature>
<feature type="transmembrane region" description="Helical" evidence="1">
    <location>
        <begin position="466"/>
        <end position="483"/>
    </location>
</feature>
<feature type="transmembrane region" description="Helical" evidence="1">
    <location>
        <begin position="264"/>
        <end position="281"/>
    </location>
</feature>
<name>A0A1F5TBB4_9BACT</name>
<feature type="transmembrane region" description="Helical" evidence="1">
    <location>
        <begin position="293"/>
        <end position="308"/>
    </location>
</feature>
<evidence type="ECO:0000256" key="1">
    <source>
        <dbReference type="SAM" id="Phobius"/>
    </source>
</evidence>
<reference evidence="2 3" key="1">
    <citation type="journal article" date="2016" name="Nat. Commun.">
        <title>Thousands of microbial genomes shed light on interconnected biogeochemical processes in an aquifer system.</title>
        <authorList>
            <person name="Anantharaman K."/>
            <person name="Brown C.T."/>
            <person name="Hug L.A."/>
            <person name="Sharon I."/>
            <person name="Castelle C.J."/>
            <person name="Probst A.J."/>
            <person name="Thomas B.C."/>
            <person name="Singh A."/>
            <person name="Wilkins M.J."/>
            <person name="Karaoz U."/>
            <person name="Brodie E.L."/>
            <person name="Williams K.H."/>
            <person name="Hubbard S.S."/>
            <person name="Banfield J.F."/>
        </authorList>
    </citation>
    <scope>NUCLEOTIDE SEQUENCE [LARGE SCALE GENOMIC DNA]</scope>
</reference>
<feature type="transmembrane region" description="Helical" evidence="1">
    <location>
        <begin position="534"/>
        <end position="554"/>
    </location>
</feature>
<organism evidence="2 3">
    <name type="scientific">Candidatus Falkowbacteria bacterium RIFOXYC2_FULL_48_21</name>
    <dbReference type="NCBI Taxonomy" id="1798005"/>
    <lineage>
        <taxon>Bacteria</taxon>
        <taxon>Candidatus Falkowiibacteriota</taxon>
    </lineage>
</organism>
<gene>
    <name evidence="2" type="ORF">A2482_04405</name>
</gene>
<feature type="transmembrane region" description="Helical" evidence="1">
    <location>
        <begin position="86"/>
        <end position="104"/>
    </location>
</feature>
<feature type="transmembrane region" description="Helical" evidence="1">
    <location>
        <begin position="436"/>
        <end position="459"/>
    </location>
</feature>
<evidence type="ECO:0008006" key="4">
    <source>
        <dbReference type="Google" id="ProtNLM"/>
    </source>
</evidence>
<evidence type="ECO:0000313" key="2">
    <source>
        <dbReference type="EMBL" id="OGF36063.1"/>
    </source>
</evidence>
<evidence type="ECO:0000313" key="3">
    <source>
        <dbReference type="Proteomes" id="UP000178656"/>
    </source>
</evidence>
<feature type="transmembrane region" description="Helical" evidence="1">
    <location>
        <begin position="165"/>
        <end position="181"/>
    </location>
</feature>
<dbReference type="Proteomes" id="UP000178656">
    <property type="component" value="Unassembled WGS sequence"/>
</dbReference>
<dbReference type="AlphaFoldDB" id="A0A1F5TBB4"/>
<protein>
    <recommendedName>
        <fullName evidence="4">Glycosyltransferase RgtA/B/C/D-like domain-containing protein</fullName>
    </recommendedName>
</protein>
<feature type="transmembrane region" description="Helical" evidence="1">
    <location>
        <begin position="338"/>
        <end position="366"/>
    </location>
</feature>
<dbReference type="EMBL" id="MFGM01000040">
    <property type="protein sequence ID" value="OGF36063.1"/>
    <property type="molecule type" value="Genomic_DNA"/>
</dbReference>
<sequence length="695" mass="78623">MQHKHRITITIAILALILSNFYFIQNFWIGLTAGAIFLIRQGIRTGKLILPQFNAYFQTVLGGLSFIAANSIILWIGFYLYQVNNLLVFGSLIITATAIELLTYKFNRETCHFNWPHCKQTIQSIAPKSLVAIYFLLAGACFYYLAKHGTTDAIASHWLIVSKNFWLTFGAATLALITFCFHGTNKKLSVFCVSIHAFLLAGLGFFIYRLGFGYDPFIHFAAMREIVDKGTLLPKTPYYIGGYTMIIFLVKLLGLSLDFVNRALLPFLFALTAPITVYTALRKRFDTDKRSTVIALFALFLLPLTFFISTTPQGITNLLCVLIIFLSLLLQNKTISSMFLLFLSFYAFTIHPLYGAPIIIFTLLTIAAHRVKCLKIKIPLLSIGTIMLGASIPLLFIANSMISGLSVSFSWPSKLTFLNATTEQIGRQFNFLFDTLYAYGFNARFIFAALTLIGLILLIRRKQFKPFIIPACSAVAMVVSYFITKNFLHFGFATDSNKDDYLLRLSELACYFALPIIAYLLYEAVNNARKSLTAKTFIVVMLTMLVGSCFYFTYPTKDNYSHTHSFNVSQTDIDTVHFIKENASGDYIVLGNQMLAAAAIREFGFAHYYDGNFYYSIPEVGKNKIYPYFEKMALNKPLRTHAEEAMKTAGVNEVYFVVPEYWSGAKKIIEEAKKTANASWLINQEKTHVFLYIQQ</sequence>
<keyword evidence="1" id="KW-0812">Transmembrane</keyword>
<keyword evidence="1" id="KW-0472">Membrane</keyword>
<feature type="transmembrane region" description="Helical" evidence="1">
    <location>
        <begin position="188"/>
        <end position="208"/>
    </location>
</feature>
<feature type="transmembrane region" description="Helical" evidence="1">
    <location>
        <begin position="378"/>
        <end position="402"/>
    </location>
</feature>
<feature type="transmembrane region" description="Helical" evidence="1">
    <location>
        <begin position="503"/>
        <end position="522"/>
    </location>
</feature>
<proteinExistence type="predicted"/>
<keyword evidence="1" id="KW-1133">Transmembrane helix</keyword>
<feature type="transmembrane region" description="Helical" evidence="1">
    <location>
        <begin position="125"/>
        <end position="145"/>
    </location>
</feature>
<feature type="transmembrane region" description="Helical" evidence="1">
    <location>
        <begin position="238"/>
        <end position="257"/>
    </location>
</feature>
<feature type="transmembrane region" description="Helical" evidence="1">
    <location>
        <begin position="60"/>
        <end position="80"/>
    </location>
</feature>
<comment type="caution">
    <text evidence="2">The sequence shown here is derived from an EMBL/GenBank/DDBJ whole genome shotgun (WGS) entry which is preliminary data.</text>
</comment>
<accession>A0A1F5TBB4</accession>